<dbReference type="SUPFAM" id="SSF53474">
    <property type="entry name" value="alpha/beta-Hydrolases"/>
    <property type="match status" value="1"/>
</dbReference>
<dbReference type="InParanoid" id="E4Y264"/>
<evidence type="ECO:0000256" key="1">
    <source>
        <dbReference type="ARBA" id="ARBA00004613"/>
    </source>
</evidence>
<dbReference type="GO" id="GO:0005615">
    <property type="term" value="C:extracellular space"/>
    <property type="evidence" value="ECO:0007669"/>
    <property type="project" value="TreeGrafter"/>
</dbReference>
<dbReference type="PANTHER" id="PTHR11610">
    <property type="entry name" value="LIPASE"/>
    <property type="match status" value="1"/>
</dbReference>
<dbReference type="Pfam" id="PF00151">
    <property type="entry name" value="Lipase"/>
    <property type="match status" value="1"/>
</dbReference>
<dbReference type="InterPro" id="IPR029058">
    <property type="entry name" value="AB_hydrolase_fold"/>
</dbReference>
<comment type="similarity">
    <text evidence="2 4">Belongs to the AB hydrolase superfamily. Lipase family.</text>
</comment>
<evidence type="ECO:0000313" key="7">
    <source>
        <dbReference type="Proteomes" id="UP000001307"/>
    </source>
</evidence>
<keyword evidence="7" id="KW-1185">Reference proteome</keyword>
<feature type="domain" description="Lipase" evidence="5">
    <location>
        <begin position="17"/>
        <end position="232"/>
    </location>
</feature>
<dbReference type="AlphaFoldDB" id="E4Y264"/>
<sequence length="235" mass="25757">TKLLLIFDRLDILAKVDYHVIILDWEGEASSINYVESAQNARVIAAAGAILLSDAVQNGIKPENIHITGHSLGGQLMGFLAQRFQAVTGGKRIGRFTPLDAAGPIFDECPAEARVDETDADYVDFIHTDSGRLPALSMAANVGDADFYVNDGRHQPGCPTPSLDTNCEHQRAVQIWVSSFDISCYACPCESYQDLENGLCSNNCRLNAIGFYSQKPAQKTTYYLETTDKKPFCVK</sequence>
<dbReference type="Gene3D" id="3.40.50.1820">
    <property type="entry name" value="alpha/beta hydrolase"/>
    <property type="match status" value="1"/>
</dbReference>
<keyword evidence="3" id="KW-0964">Secreted</keyword>
<comment type="subcellular location">
    <subcellularLocation>
        <location evidence="1">Secreted</location>
    </subcellularLocation>
</comment>
<organism evidence="6 7">
    <name type="scientific">Oikopleura dioica</name>
    <name type="common">Tunicate</name>
    <dbReference type="NCBI Taxonomy" id="34765"/>
    <lineage>
        <taxon>Eukaryota</taxon>
        <taxon>Metazoa</taxon>
        <taxon>Chordata</taxon>
        <taxon>Tunicata</taxon>
        <taxon>Appendicularia</taxon>
        <taxon>Copelata</taxon>
        <taxon>Oikopleuridae</taxon>
        <taxon>Oikopleura</taxon>
    </lineage>
</organism>
<dbReference type="InterPro" id="IPR013818">
    <property type="entry name" value="Lipase"/>
</dbReference>
<dbReference type="PANTHER" id="PTHR11610:SF173">
    <property type="entry name" value="LIPASE DOMAIN-CONTAINING PROTEIN-RELATED"/>
    <property type="match status" value="1"/>
</dbReference>
<dbReference type="EMBL" id="FN653772">
    <property type="protein sequence ID" value="CBY15958.1"/>
    <property type="molecule type" value="Genomic_DNA"/>
</dbReference>
<evidence type="ECO:0000259" key="5">
    <source>
        <dbReference type="Pfam" id="PF00151"/>
    </source>
</evidence>
<dbReference type="Proteomes" id="UP000001307">
    <property type="component" value="Unassembled WGS sequence"/>
</dbReference>
<dbReference type="OrthoDB" id="199913at2759"/>
<dbReference type="GO" id="GO:0016042">
    <property type="term" value="P:lipid catabolic process"/>
    <property type="evidence" value="ECO:0007669"/>
    <property type="project" value="TreeGrafter"/>
</dbReference>
<reference evidence="6 7" key="1">
    <citation type="journal article" date="2010" name="Science">
        <title>Plasticity of animal genome architecture unmasked by rapid evolution of a pelagic tunicate.</title>
        <authorList>
            <person name="Denoeud F."/>
            <person name="Henriet S."/>
            <person name="Mungpakdee S."/>
            <person name="Aury J.M."/>
            <person name="Da Silva C."/>
            <person name="Brinkmann H."/>
            <person name="Mikhaleva J."/>
            <person name="Olsen L.C."/>
            <person name="Jubin C."/>
            <person name="Canestro C."/>
            <person name="Bouquet J.M."/>
            <person name="Danks G."/>
            <person name="Poulain J."/>
            <person name="Campsteijn C."/>
            <person name="Adamski M."/>
            <person name="Cross I."/>
            <person name="Yadetie F."/>
            <person name="Muffato M."/>
            <person name="Louis A."/>
            <person name="Butcher S."/>
            <person name="Tsagkogeorga G."/>
            <person name="Konrad A."/>
            <person name="Singh S."/>
            <person name="Jensen M.F."/>
            <person name="Cong E.H."/>
            <person name="Eikeseth-Otteraa H."/>
            <person name="Noel B."/>
            <person name="Anthouard V."/>
            <person name="Porcel B.M."/>
            <person name="Kachouri-Lafond R."/>
            <person name="Nishino A."/>
            <person name="Ugolini M."/>
            <person name="Chourrout P."/>
            <person name="Nishida H."/>
            <person name="Aasland R."/>
            <person name="Huzurbazar S."/>
            <person name="Westhof E."/>
            <person name="Delsuc F."/>
            <person name="Lehrach H."/>
            <person name="Reinhardt R."/>
            <person name="Weissenbach J."/>
            <person name="Roy S.W."/>
            <person name="Artiguenave F."/>
            <person name="Postlethwait J.H."/>
            <person name="Manak J.R."/>
            <person name="Thompson E.M."/>
            <person name="Jaillon O."/>
            <person name="Du Pasquier L."/>
            <person name="Boudinot P."/>
            <person name="Liberles D.A."/>
            <person name="Volff J.N."/>
            <person name="Philippe H."/>
            <person name="Lenhard B."/>
            <person name="Roest Crollius H."/>
            <person name="Wincker P."/>
            <person name="Chourrout D."/>
        </authorList>
    </citation>
    <scope>NUCLEOTIDE SEQUENCE [LARGE SCALE GENOMIC DNA]</scope>
</reference>
<protein>
    <recommendedName>
        <fullName evidence="5">Lipase domain-containing protein</fullName>
    </recommendedName>
</protein>
<evidence type="ECO:0000256" key="2">
    <source>
        <dbReference type="ARBA" id="ARBA00010701"/>
    </source>
</evidence>
<feature type="non-terminal residue" evidence="6">
    <location>
        <position position="1"/>
    </location>
</feature>
<name>E4Y264_OIKDI</name>
<dbReference type="GO" id="GO:0016298">
    <property type="term" value="F:lipase activity"/>
    <property type="evidence" value="ECO:0007669"/>
    <property type="project" value="InterPro"/>
</dbReference>
<evidence type="ECO:0000256" key="4">
    <source>
        <dbReference type="RuleBase" id="RU004262"/>
    </source>
</evidence>
<dbReference type="InterPro" id="IPR000734">
    <property type="entry name" value="TAG_lipase"/>
</dbReference>
<gene>
    <name evidence="6" type="ORF">GSOID_T00016255001</name>
</gene>
<evidence type="ECO:0000313" key="6">
    <source>
        <dbReference type="EMBL" id="CBY15958.1"/>
    </source>
</evidence>
<accession>E4Y264</accession>
<proteinExistence type="inferred from homology"/>
<evidence type="ECO:0000256" key="3">
    <source>
        <dbReference type="ARBA" id="ARBA00022525"/>
    </source>
</evidence>